<dbReference type="PANTHER" id="PTHR35807">
    <property type="entry name" value="TRANSCRIPTIONAL REGULATOR REDD-RELATED"/>
    <property type="match status" value="1"/>
</dbReference>
<name>A0A0D6MIT7_9PROT</name>
<dbReference type="OrthoDB" id="7888886at2"/>
<evidence type="ECO:0000313" key="3">
    <source>
        <dbReference type="EMBL" id="GAN53574.1"/>
    </source>
</evidence>
<dbReference type="STRING" id="1231623.Tasa_010_121"/>
<accession>A0A0D6MIT7</accession>
<dbReference type="InterPro" id="IPR036388">
    <property type="entry name" value="WH-like_DNA-bd_sf"/>
</dbReference>
<dbReference type="InterPro" id="IPR051677">
    <property type="entry name" value="AfsR-DnrI-RedD_regulator"/>
</dbReference>
<dbReference type="RefSeq" id="WP_048847644.1">
    <property type="nucleotide sequence ID" value="NZ_BALE01000010.1"/>
</dbReference>
<feature type="domain" description="Bacterial transcriptional activator" evidence="2">
    <location>
        <begin position="114"/>
        <end position="245"/>
    </location>
</feature>
<dbReference type="SUPFAM" id="SSF46894">
    <property type="entry name" value="C-terminal effector domain of the bipartite response regulators"/>
    <property type="match status" value="1"/>
</dbReference>
<gene>
    <name evidence="3" type="ORF">Tasa_010_121</name>
</gene>
<dbReference type="InterPro" id="IPR005158">
    <property type="entry name" value="BTAD"/>
</dbReference>
<keyword evidence="4" id="KW-1185">Reference proteome</keyword>
<dbReference type="SMART" id="SM01043">
    <property type="entry name" value="BTAD"/>
    <property type="match status" value="1"/>
</dbReference>
<reference evidence="3 4" key="1">
    <citation type="submission" date="2012-10" db="EMBL/GenBank/DDBJ databases">
        <title>Genome sequencing of Tanticharoenia sakaeratensis NBRC 103193.</title>
        <authorList>
            <person name="Azuma Y."/>
            <person name="Hadano H."/>
            <person name="Hirakawa H."/>
            <person name="Matsushita K."/>
        </authorList>
    </citation>
    <scope>NUCLEOTIDE SEQUENCE [LARGE SCALE GENOMIC DNA]</scope>
    <source>
        <strain evidence="3 4">NBRC 103193</strain>
    </source>
</reference>
<dbReference type="InterPro" id="IPR011990">
    <property type="entry name" value="TPR-like_helical_dom_sf"/>
</dbReference>
<dbReference type="GO" id="GO:0003677">
    <property type="term" value="F:DNA binding"/>
    <property type="evidence" value="ECO:0007669"/>
    <property type="project" value="InterPro"/>
</dbReference>
<dbReference type="Gene3D" id="1.10.10.10">
    <property type="entry name" value="Winged helix-like DNA-binding domain superfamily/Winged helix DNA-binding domain"/>
    <property type="match status" value="1"/>
</dbReference>
<evidence type="ECO:0000313" key="4">
    <source>
        <dbReference type="Proteomes" id="UP000032679"/>
    </source>
</evidence>
<evidence type="ECO:0000256" key="1">
    <source>
        <dbReference type="SAM" id="MobiDB-lite"/>
    </source>
</evidence>
<organism evidence="3 4">
    <name type="scientific">Tanticharoenia sakaeratensis NBRC 103193</name>
    <dbReference type="NCBI Taxonomy" id="1231623"/>
    <lineage>
        <taxon>Bacteria</taxon>
        <taxon>Pseudomonadati</taxon>
        <taxon>Pseudomonadota</taxon>
        <taxon>Alphaproteobacteria</taxon>
        <taxon>Acetobacterales</taxon>
        <taxon>Acetobacteraceae</taxon>
        <taxon>Tanticharoenia</taxon>
    </lineage>
</organism>
<proteinExistence type="predicted"/>
<sequence length="732" mass="77036">MNRLASGKLPATDTALLRLRLLGRMEATNLTGDSVLPIGGKTRGLLAILALGDRKPVTRARLAELLWSRRPDDLARASLRQEIHRLLDALSPLGVDVIDVQRHALALKPALTSVDAERVLTMTARTLDLTPQAGDVLLGELNGLDPMFDEWLSEQRARILRHVRAVIEGILRESADPAAIADAAERLLGLDELNEVAWRARLDAAQRREEHGEAIRIADLCIDAFQAHLGAQPGPETMAAIQAVRNGRSIAGAPGQTSAGSAERAEGSAPWNPARSATPAIRPGTLQATALFVAPVSLQGSGADVAGYDALSEDLSDTLDIALSQFGMVSVVSQSDPLLSDPRHGVAPGTDYVLNAILRPPARRGTVIAPPHGGGPSAYAAVDESAADPGGAPAAAGDRVAAARLVLRLLDLRDGATGHGGAGTGAIAWAMRVDLPADIAAREAFIEQLAIEIGWSLMLIEARRALPRPSADLAPSALALRAVLLLLRRDPLLFDDCAQMLELAVQRDAQQPMIWVGLTFLRLFSGFEGDASAFEGACDAAQALASHLPDSMLASILLGLALTMSPGRQAQGGAVLARYVERAGTVSGGLIGPRLAEPALMLQRVIAGEHAAAAVLFDRFQASRVGHSADAIADPLGLLVAVLCDRLEEALSLGRVLVSQYPRQTLPLIATLAALGGTGNVKKGDSEVAALRAQLERLHRGMDAARAVRGLVFLPEADRARLVTYLQRAGLA</sequence>
<dbReference type="GO" id="GO:0006355">
    <property type="term" value="P:regulation of DNA-templated transcription"/>
    <property type="evidence" value="ECO:0007669"/>
    <property type="project" value="InterPro"/>
</dbReference>
<feature type="region of interest" description="Disordered" evidence="1">
    <location>
        <begin position="250"/>
        <end position="274"/>
    </location>
</feature>
<dbReference type="SUPFAM" id="SSF48452">
    <property type="entry name" value="TPR-like"/>
    <property type="match status" value="1"/>
</dbReference>
<dbReference type="EMBL" id="BALE01000010">
    <property type="protein sequence ID" value="GAN53574.1"/>
    <property type="molecule type" value="Genomic_DNA"/>
</dbReference>
<dbReference type="AlphaFoldDB" id="A0A0D6MIT7"/>
<protein>
    <recommendedName>
        <fullName evidence="2">Bacterial transcriptional activator domain-containing protein</fullName>
    </recommendedName>
</protein>
<dbReference type="InterPro" id="IPR016032">
    <property type="entry name" value="Sig_transdc_resp-reg_C-effctor"/>
</dbReference>
<evidence type="ECO:0000259" key="2">
    <source>
        <dbReference type="SMART" id="SM01043"/>
    </source>
</evidence>
<dbReference type="Proteomes" id="UP000032679">
    <property type="component" value="Unassembled WGS sequence"/>
</dbReference>
<comment type="caution">
    <text evidence="3">The sequence shown here is derived from an EMBL/GenBank/DDBJ whole genome shotgun (WGS) entry which is preliminary data.</text>
</comment>